<evidence type="ECO:0000256" key="1">
    <source>
        <dbReference type="SAM" id="Phobius"/>
    </source>
</evidence>
<name>F0T297_SYNGF</name>
<feature type="transmembrane region" description="Helical" evidence="1">
    <location>
        <begin position="237"/>
        <end position="258"/>
    </location>
</feature>
<gene>
    <name evidence="2" type="ordered locus">Sgly_3262</name>
</gene>
<dbReference type="PANTHER" id="PTHR37422:SF13">
    <property type="entry name" value="LIPOPOLYSACCHARIDE BIOSYNTHESIS PROTEIN PA4999-RELATED"/>
    <property type="match status" value="1"/>
</dbReference>
<feature type="transmembrane region" description="Helical" evidence="1">
    <location>
        <begin position="151"/>
        <end position="168"/>
    </location>
</feature>
<evidence type="ECO:0000313" key="2">
    <source>
        <dbReference type="EMBL" id="ADY57525.1"/>
    </source>
</evidence>
<keyword evidence="1" id="KW-1133">Transmembrane helix</keyword>
<feature type="transmembrane region" description="Helical" evidence="1">
    <location>
        <begin position="113"/>
        <end position="131"/>
    </location>
</feature>
<dbReference type="AlphaFoldDB" id="F0T297"/>
<dbReference type="OrthoDB" id="1789449at2"/>
<dbReference type="PANTHER" id="PTHR37422">
    <property type="entry name" value="TEICHURONIC ACID BIOSYNTHESIS PROTEIN TUAE"/>
    <property type="match status" value="1"/>
</dbReference>
<feature type="transmembrane region" description="Helical" evidence="1">
    <location>
        <begin position="318"/>
        <end position="338"/>
    </location>
</feature>
<reference evidence="3" key="2">
    <citation type="submission" date="2011-02" db="EMBL/GenBank/DDBJ databases">
        <title>The complete genome of Syntrophobotulus glycolicus DSM 8271.</title>
        <authorList>
            <person name="Lucas S."/>
            <person name="Copeland A."/>
            <person name="Lapidus A."/>
            <person name="Bruce D."/>
            <person name="Goodwin L."/>
            <person name="Pitluck S."/>
            <person name="Kyrpides N."/>
            <person name="Mavromatis K."/>
            <person name="Pagani I."/>
            <person name="Ivanova N."/>
            <person name="Mikhailova N."/>
            <person name="Chertkov O."/>
            <person name="Held B."/>
            <person name="Detter J.C."/>
            <person name="Tapia R."/>
            <person name="Han C."/>
            <person name="Land M."/>
            <person name="Hauser L."/>
            <person name="Markowitz V."/>
            <person name="Cheng J.-F."/>
            <person name="Hugenholtz P."/>
            <person name="Woyke T."/>
            <person name="Wu D."/>
            <person name="Spring S."/>
            <person name="Schroeder M."/>
            <person name="Brambilla E."/>
            <person name="Klenk H.-P."/>
            <person name="Eisen J.A."/>
        </authorList>
    </citation>
    <scope>NUCLEOTIDE SEQUENCE [LARGE SCALE GENOMIC DNA]</scope>
    <source>
        <strain evidence="3">DSM 8271 / FlGlyR</strain>
    </source>
</reference>
<keyword evidence="1" id="KW-0812">Transmembrane</keyword>
<protein>
    <recommendedName>
        <fullName evidence="4">O-antigen polymerase</fullName>
    </recommendedName>
</protein>
<feature type="transmembrane region" description="Helical" evidence="1">
    <location>
        <begin position="189"/>
        <end position="214"/>
    </location>
</feature>
<accession>F0T297</accession>
<dbReference type="InterPro" id="IPR051533">
    <property type="entry name" value="WaaL-like"/>
</dbReference>
<dbReference type="eggNOG" id="COG3307">
    <property type="taxonomic scope" value="Bacteria"/>
</dbReference>
<dbReference type="HOGENOM" id="CLU_663793_0_0_9"/>
<evidence type="ECO:0008006" key="4">
    <source>
        <dbReference type="Google" id="ProtNLM"/>
    </source>
</evidence>
<dbReference type="Proteomes" id="UP000007488">
    <property type="component" value="Chromosome"/>
</dbReference>
<feature type="transmembrane region" description="Helical" evidence="1">
    <location>
        <begin position="84"/>
        <end position="101"/>
    </location>
</feature>
<dbReference type="RefSeq" id="WP_013626250.1">
    <property type="nucleotide sequence ID" value="NC_015172.1"/>
</dbReference>
<feature type="transmembrane region" description="Helical" evidence="1">
    <location>
        <begin position="7"/>
        <end position="23"/>
    </location>
</feature>
<dbReference type="KEGG" id="sgy:Sgly_3262"/>
<feature type="transmembrane region" description="Helical" evidence="1">
    <location>
        <begin position="29"/>
        <end position="46"/>
    </location>
</feature>
<feature type="transmembrane region" description="Helical" evidence="1">
    <location>
        <begin position="359"/>
        <end position="385"/>
    </location>
</feature>
<sequence>MKIKDENGVIIFFYIALVCHGMYFQREWIVLGGLFTAWAFFSRTVQFEEMSGNQYYRWIIIIVLGMAGLSLAGLAQSVIKSEGWLEGLRWLLFLFVFYFSYRAGLDIRARKKMIGKLLAAGIIVAAAGWLPGLDKIWIPSSGPEKDRLCSFWGYPNAAGIFFAVMLCLTESGEGKTTYRGINLKKCLQLLFAVSIAATGSRGSLLIFLFVFILFQGRQTLAKAPGRLKLPEVQKADLIPFIAAAFLIWQNWSLFLRAGGHFLAWPGASIGERLLYYRDGLEIAWLGHLLPQAGGWSLYPLVQQSEYLSTDPHSALIKVLVNQGIPGVLLLFGLSIIIGRQYFQAMSSGERERLALTGALSCLALHCMVDIDMAFGALGILFWILLGLNTGSYTVPVDSIQTYTNTKKNKIRDGV</sequence>
<feature type="transmembrane region" description="Helical" evidence="1">
    <location>
        <begin position="58"/>
        <end position="78"/>
    </location>
</feature>
<proteinExistence type="predicted"/>
<evidence type="ECO:0000313" key="3">
    <source>
        <dbReference type="Proteomes" id="UP000007488"/>
    </source>
</evidence>
<keyword evidence="1" id="KW-0472">Membrane</keyword>
<organism evidence="2 3">
    <name type="scientific">Syntrophobotulus glycolicus (strain DSM 8271 / FlGlyR)</name>
    <dbReference type="NCBI Taxonomy" id="645991"/>
    <lineage>
        <taxon>Bacteria</taxon>
        <taxon>Bacillati</taxon>
        <taxon>Bacillota</taxon>
        <taxon>Clostridia</taxon>
        <taxon>Eubacteriales</taxon>
        <taxon>Desulfitobacteriaceae</taxon>
        <taxon>Syntrophobotulus</taxon>
    </lineage>
</organism>
<keyword evidence="3" id="KW-1185">Reference proteome</keyword>
<reference evidence="2 3" key="1">
    <citation type="journal article" date="2011" name="Stand. Genomic Sci.">
        <title>Complete genome sequence of Syntrophobotulus glycolicus type strain (FlGlyR).</title>
        <authorList>
            <person name="Han C."/>
            <person name="Mwirichia R."/>
            <person name="Chertkov O."/>
            <person name="Held B."/>
            <person name="Lapidus A."/>
            <person name="Nolan M."/>
            <person name="Lucas S."/>
            <person name="Hammon N."/>
            <person name="Deshpande S."/>
            <person name="Cheng J.F."/>
            <person name="Tapia R."/>
            <person name="Goodwin L."/>
            <person name="Pitluck S."/>
            <person name="Huntemann M."/>
            <person name="Liolios K."/>
            <person name="Ivanova N."/>
            <person name="Pagani I."/>
            <person name="Mavromatis K."/>
            <person name="Ovchinikova G."/>
            <person name="Pati A."/>
            <person name="Chen A."/>
            <person name="Palaniappan K."/>
            <person name="Land M."/>
            <person name="Hauser L."/>
            <person name="Brambilla E.M."/>
            <person name="Rohde M."/>
            <person name="Spring S."/>
            <person name="Sikorski J."/>
            <person name="Goker M."/>
            <person name="Woyke T."/>
            <person name="Bristow J."/>
            <person name="Eisen J.A."/>
            <person name="Markowitz V."/>
            <person name="Hugenholtz P."/>
            <person name="Kyrpides N.C."/>
            <person name="Klenk H.P."/>
            <person name="Detter J.C."/>
        </authorList>
    </citation>
    <scope>NUCLEOTIDE SEQUENCE [LARGE SCALE GENOMIC DNA]</scope>
    <source>
        <strain evidence="3">DSM 8271 / FlGlyR</strain>
    </source>
</reference>
<dbReference type="STRING" id="645991.Sgly_3262"/>
<dbReference type="EMBL" id="CP002547">
    <property type="protein sequence ID" value="ADY57525.1"/>
    <property type="molecule type" value="Genomic_DNA"/>
</dbReference>